<dbReference type="PANTHER" id="PTHR15822:SF4">
    <property type="entry name" value="TYROSYL-DNA PHOSPHODIESTERASE 2"/>
    <property type="match status" value="1"/>
</dbReference>
<keyword evidence="5" id="KW-0479">Metal-binding</keyword>
<evidence type="ECO:0000256" key="4">
    <source>
        <dbReference type="ARBA" id="ARBA00022722"/>
    </source>
</evidence>
<name>A0ABP1S0G6_9HEXA</name>
<keyword evidence="8" id="KW-0460">Magnesium</keyword>
<dbReference type="InterPro" id="IPR051547">
    <property type="entry name" value="TDP2-like"/>
</dbReference>
<keyword evidence="10" id="KW-0539">Nucleus</keyword>
<dbReference type="Proteomes" id="UP001642540">
    <property type="component" value="Unassembled WGS sequence"/>
</dbReference>
<evidence type="ECO:0000256" key="9">
    <source>
        <dbReference type="ARBA" id="ARBA00023204"/>
    </source>
</evidence>
<dbReference type="EMBL" id="CAXLJM020000133">
    <property type="protein sequence ID" value="CAL8140091.1"/>
    <property type="molecule type" value="Genomic_DNA"/>
</dbReference>
<evidence type="ECO:0008006" key="13">
    <source>
        <dbReference type="Google" id="ProtNLM"/>
    </source>
</evidence>
<dbReference type="PANTHER" id="PTHR15822">
    <property type="entry name" value="TRAF AND TNF RECEPTOR-ASSOCIATED PROTEIN"/>
    <property type="match status" value="1"/>
</dbReference>
<comment type="caution">
    <text evidence="11">The sequence shown here is derived from an EMBL/GenBank/DDBJ whole genome shotgun (WGS) entry which is preliminary data.</text>
</comment>
<evidence type="ECO:0000313" key="11">
    <source>
        <dbReference type="EMBL" id="CAL8140091.1"/>
    </source>
</evidence>
<dbReference type="SUPFAM" id="SSF56219">
    <property type="entry name" value="DNase I-like"/>
    <property type="match status" value="1"/>
</dbReference>
<keyword evidence="6" id="KW-0227">DNA damage</keyword>
<dbReference type="Gene3D" id="3.60.10.10">
    <property type="entry name" value="Endonuclease/exonuclease/phosphatase"/>
    <property type="match status" value="1"/>
</dbReference>
<evidence type="ECO:0000256" key="8">
    <source>
        <dbReference type="ARBA" id="ARBA00022842"/>
    </source>
</evidence>
<keyword evidence="12" id="KW-1185">Reference proteome</keyword>
<reference evidence="11 12" key="1">
    <citation type="submission" date="2024-08" db="EMBL/GenBank/DDBJ databases">
        <authorList>
            <person name="Cucini C."/>
            <person name="Frati F."/>
        </authorList>
    </citation>
    <scope>NUCLEOTIDE SEQUENCE [LARGE SCALE GENOMIC DNA]</scope>
</reference>
<keyword evidence="9" id="KW-0234">DNA repair</keyword>
<evidence type="ECO:0000256" key="2">
    <source>
        <dbReference type="ARBA" id="ARBA00001946"/>
    </source>
</evidence>
<keyword evidence="7" id="KW-0378">Hydrolase</keyword>
<gene>
    <name evidence="11" type="ORF">ODALV1_LOCUS28137</name>
</gene>
<accession>A0ABP1S0G6</accession>
<comment type="cofactor">
    <cofactor evidence="2">
        <name>Mg(2+)</name>
        <dbReference type="ChEBI" id="CHEBI:18420"/>
    </cofactor>
</comment>
<organism evidence="11 12">
    <name type="scientific">Orchesella dallaii</name>
    <dbReference type="NCBI Taxonomy" id="48710"/>
    <lineage>
        <taxon>Eukaryota</taxon>
        <taxon>Metazoa</taxon>
        <taxon>Ecdysozoa</taxon>
        <taxon>Arthropoda</taxon>
        <taxon>Hexapoda</taxon>
        <taxon>Collembola</taxon>
        <taxon>Entomobryomorpha</taxon>
        <taxon>Entomobryoidea</taxon>
        <taxon>Orchesellidae</taxon>
        <taxon>Orchesellinae</taxon>
        <taxon>Orchesella</taxon>
    </lineage>
</organism>
<evidence type="ECO:0000256" key="5">
    <source>
        <dbReference type="ARBA" id="ARBA00022723"/>
    </source>
</evidence>
<comment type="cofactor">
    <cofactor evidence="1">
        <name>Mn(2+)</name>
        <dbReference type="ChEBI" id="CHEBI:29035"/>
    </cofactor>
</comment>
<dbReference type="InterPro" id="IPR036691">
    <property type="entry name" value="Endo/exonu/phosph_ase_sf"/>
</dbReference>
<protein>
    <recommendedName>
        <fullName evidence="13">Tyrosyl-DNA phosphodiesterase 2</fullName>
    </recommendedName>
</protein>
<proteinExistence type="predicted"/>
<evidence type="ECO:0000256" key="7">
    <source>
        <dbReference type="ARBA" id="ARBA00022801"/>
    </source>
</evidence>
<evidence type="ECO:0000313" key="12">
    <source>
        <dbReference type="Proteomes" id="UP001642540"/>
    </source>
</evidence>
<evidence type="ECO:0000256" key="10">
    <source>
        <dbReference type="ARBA" id="ARBA00023242"/>
    </source>
</evidence>
<sequence length="179" mass="20890">MGRNLLVVKVVIGNVKIALLNTHLESMLTSSDERINQLNNCFIRAQNFPPEFNVFFGGDMNLRDWETKDIVPENMPDLWVQSGSWLSTKYTWDLTENTNKEMPTDRQPQCRFDRFYLRDSNPKTLQLRYFGLGGQDIVKDTDMFPSDHWAIIIRFSKIQSETTAVKTERESDTCSNWRA</sequence>
<evidence type="ECO:0000256" key="1">
    <source>
        <dbReference type="ARBA" id="ARBA00001936"/>
    </source>
</evidence>
<comment type="subcellular location">
    <subcellularLocation>
        <location evidence="3">Nucleus</location>
    </subcellularLocation>
</comment>
<evidence type="ECO:0000256" key="6">
    <source>
        <dbReference type="ARBA" id="ARBA00022763"/>
    </source>
</evidence>
<evidence type="ECO:0000256" key="3">
    <source>
        <dbReference type="ARBA" id="ARBA00004123"/>
    </source>
</evidence>
<keyword evidence="4" id="KW-0540">Nuclease</keyword>